<dbReference type="GO" id="GO:0006805">
    <property type="term" value="P:xenobiotic metabolic process"/>
    <property type="evidence" value="ECO:0007669"/>
    <property type="project" value="TreeGrafter"/>
</dbReference>
<dbReference type="PANTHER" id="PTHR24300">
    <property type="entry name" value="CYTOCHROME P450 508A4-RELATED"/>
    <property type="match status" value="1"/>
</dbReference>
<evidence type="ECO:0000256" key="4">
    <source>
        <dbReference type="ARBA" id="ARBA00010617"/>
    </source>
</evidence>
<comment type="cofactor">
    <cofactor evidence="1 13">
        <name>heme</name>
        <dbReference type="ChEBI" id="CHEBI:30413"/>
    </cofactor>
</comment>
<sequence>MELGLTGILLLVTCVTLLIYLITWRGKKKPENALPGPKPFPLLGNILDLNMTELPRDLVKMSKIYGPVYTLSLAGQYSVVFTGYDAVKEALVDHSDVFSDRGNMGLIELLFKNYGIVVSNGERWKTLRRFSLTTLRNFGMGKRGIEERIQEEARSLAEEFRKNNDTPFDAALLVGQAVSNIICSIVFGERFDYEDKDFKNLLQSFRDLFAHINSTSGQVLQVFPNVLQHIPGPHQKVFRTFGKLKQFVMDKAKSHQQTLDLNCPRDFIDSFLIKMEEEKNYPNTEFHNENLWGTMLDLFFAGTATTSTTLRYGFLIFLKYPEIQEKVQNEIDCIIGKDRSPSVEDRSKMPYTDAVIHEIQRVADIIPTGLIHAASKDTTFRGFHIPKGALLFLVLSSVLKDSKYFKNPQEFNPGHFLDDNGCFKKNEAFMPFSVGKRVCAGEGLARMELFLFLTTILQMFTLKPTGEREKRHLMGEGVGGPTTHCSALEKACGHILLIYLLAWRSRYNLKNLPPGPTPLPLLGNIMQIGTTEVPRSIMELSKEYGPVYTIYMGSQRAVMLIGCNAVKEALVDYSDVFSGRGTMGVIDILLKDYGVILSNGERWKTMRRFSLMTLRNFGMGKRSIEERIQEEAQCLVTVFRENKDTPFDPARLLGQAVSNVICSIVFGERFDYEDKDFKNLLMYMRDLSMQLSSASGQLLQLFPYVLQWVPGPHQNIFKNISRLKSYLMNQAKSHQGTLDTNCPRDFIDSFLIKMEEEKNKGSTEFHDDNLWRTVFDLFFAGTETTSTMMRYGFLILLKHPEIQERIQKEIDDVIGQNRCPSIEDRSKMPFTDAVIHEILRFADIVPTGLIHETSKDTTFRGYHIPKGTLVLPILTSVLKDPKYFKNPEDFDPNHFLDENGCFKKNDAFLPFSIGKRACVGEGLARMEIFLFVTTVLQNFTLKPTVEEKDIEITPEPKSNASRPRGYQMYTVPRLMS</sequence>
<dbReference type="PRINTS" id="PR01684">
    <property type="entry name" value="EP450ICYP2A"/>
</dbReference>
<evidence type="ECO:0000256" key="1">
    <source>
        <dbReference type="ARBA" id="ARBA00001971"/>
    </source>
</evidence>
<evidence type="ECO:0000313" key="15">
    <source>
        <dbReference type="EMBL" id="CAH2314088.1"/>
    </source>
</evidence>
<dbReference type="InterPro" id="IPR002401">
    <property type="entry name" value="Cyt_P450_E_grp-I"/>
</dbReference>
<gene>
    <name evidence="15" type="ORF">PECUL_23A025168</name>
</gene>
<dbReference type="GO" id="GO:0020037">
    <property type="term" value="F:heme binding"/>
    <property type="evidence" value="ECO:0007669"/>
    <property type="project" value="InterPro"/>
</dbReference>
<evidence type="ECO:0000256" key="2">
    <source>
        <dbReference type="ARBA" id="ARBA00004524"/>
    </source>
</evidence>
<comment type="similarity">
    <text evidence="4">Belongs to the cytochrome P450 family.</text>
</comment>
<comment type="subcellular location">
    <subcellularLocation>
        <location evidence="3">Endoplasmic reticulum membrane</location>
    </subcellularLocation>
    <subcellularLocation>
        <location evidence="2">Microsome membrane</location>
    </subcellularLocation>
</comment>
<evidence type="ECO:0000256" key="10">
    <source>
        <dbReference type="ARBA" id="ARBA00023004"/>
    </source>
</evidence>
<keyword evidence="11" id="KW-0503">Monooxygenase</keyword>
<organism evidence="15 16">
    <name type="scientific">Pelobates cultripes</name>
    <name type="common">Western spadefoot toad</name>
    <dbReference type="NCBI Taxonomy" id="61616"/>
    <lineage>
        <taxon>Eukaryota</taxon>
        <taxon>Metazoa</taxon>
        <taxon>Chordata</taxon>
        <taxon>Craniata</taxon>
        <taxon>Vertebrata</taxon>
        <taxon>Euteleostomi</taxon>
        <taxon>Amphibia</taxon>
        <taxon>Batrachia</taxon>
        <taxon>Anura</taxon>
        <taxon>Pelobatoidea</taxon>
        <taxon>Pelobatidae</taxon>
        <taxon>Pelobates</taxon>
    </lineage>
</organism>
<evidence type="ECO:0000256" key="9">
    <source>
        <dbReference type="ARBA" id="ARBA00023002"/>
    </source>
</evidence>
<evidence type="ECO:0000256" key="6">
    <source>
        <dbReference type="ARBA" id="ARBA00022723"/>
    </source>
</evidence>
<dbReference type="PRINTS" id="PR00463">
    <property type="entry name" value="EP450I"/>
</dbReference>
<dbReference type="Pfam" id="PF00067">
    <property type="entry name" value="p450"/>
    <property type="match status" value="2"/>
</dbReference>
<feature type="transmembrane region" description="Helical" evidence="14">
    <location>
        <begin position="6"/>
        <end position="24"/>
    </location>
</feature>
<evidence type="ECO:0000256" key="8">
    <source>
        <dbReference type="ARBA" id="ARBA00022848"/>
    </source>
</evidence>
<keyword evidence="8" id="KW-0492">Microsome</keyword>
<dbReference type="InterPro" id="IPR050182">
    <property type="entry name" value="Cytochrome_P450_fam2"/>
</dbReference>
<keyword evidence="10 13" id="KW-0408">Iron</keyword>
<evidence type="ECO:0000256" key="12">
    <source>
        <dbReference type="ARBA" id="ARBA00023136"/>
    </source>
</evidence>
<dbReference type="Gene3D" id="1.10.630.10">
    <property type="entry name" value="Cytochrome P450"/>
    <property type="match status" value="2"/>
</dbReference>
<dbReference type="InterPro" id="IPR001128">
    <property type="entry name" value="Cyt_P450"/>
</dbReference>
<evidence type="ECO:0000256" key="3">
    <source>
        <dbReference type="ARBA" id="ARBA00004586"/>
    </source>
</evidence>
<evidence type="ECO:0000313" key="16">
    <source>
        <dbReference type="Proteomes" id="UP001295444"/>
    </source>
</evidence>
<protein>
    <submittedName>
        <fullName evidence="15">Cytochrome, partial</fullName>
    </submittedName>
</protein>
<dbReference type="GO" id="GO:0016712">
    <property type="term" value="F:oxidoreductase activity, acting on paired donors, with incorporation or reduction of molecular oxygen, reduced flavin or flavoprotein as one donor, and incorporation of one atom of oxygen"/>
    <property type="evidence" value="ECO:0007669"/>
    <property type="project" value="InterPro"/>
</dbReference>
<keyword evidence="14" id="KW-1133">Transmembrane helix</keyword>
<dbReference type="Proteomes" id="UP001295444">
    <property type="component" value="Chromosome 09"/>
</dbReference>
<dbReference type="GO" id="GO:0019373">
    <property type="term" value="P:epoxygenase P450 pathway"/>
    <property type="evidence" value="ECO:0007669"/>
    <property type="project" value="TreeGrafter"/>
</dbReference>
<keyword evidence="9" id="KW-0560">Oxidoreductase</keyword>
<evidence type="ECO:0000256" key="7">
    <source>
        <dbReference type="ARBA" id="ARBA00022824"/>
    </source>
</evidence>
<proteinExistence type="inferred from homology"/>
<evidence type="ECO:0000256" key="5">
    <source>
        <dbReference type="ARBA" id="ARBA00022617"/>
    </source>
</evidence>
<dbReference type="PRINTS" id="PR00385">
    <property type="entry name" value="P450"/>
</dbReference>
<evidence type="ECO:0000256" key="14">
    <source>
        <dbReference type="SAM" id="Phobius"/>
    </source>
</evidence>
<keyword evidence="7" id="KW-0256">Endoplasmic reticulum</keyword>
<name>A0AAD1WMD7_PELCU</name>
<dbReference type="GO" id="GO:0008392">
    <property type="term" value="F:arachidonate epoxygenase activity"/>
    <property type="evidence" value="ECO:0007669"/>
    <property type="project" value="TreeGrafter"/>
</dbReference>
<keyword evidence="16" id="KW-1185">Reference proteome</keyword>
<keyword evidence="12 14" id="KW-0472">Membrane</keyword>
<reference evidence="15" key="1">
    <citation type="submission" date="2022-03" db="EMBL/GenBank/DDBJ databases">
        <authorList>
            <person name="Alioto T."/>
            <person name="Alioto T."/>
            <person name="Gomez Garrido J."/>
        </authorList>
    </citation>
    <scope>NUCLEOTIDE SEQUENCE</scope>
</reference>
<keyword evidence="6 13" id="KW-0479">Metal-binding</keyword>
<keyword evidence="5 13" id="KW-0349">Heme</keyword>
<evidence type="ECO:0000256" key="11">
    <source>
        <dbReference type="ARBA" id="ARBA00023033"/>
    </source>
</evidence>
<dbReference type="InterPro" id="IPR008067">
    <property type="entry name" value="Cyt_P450_E_grp-I_CYP2A-like"/>
</dbReference>
<dbReference type="GO" id="GO:0005789">
    <property type="term" value="C:endoplasmic reticulum membrane"/>
    <property type="evidence" value="ECO:0007669"/>
    <property type="project" value="UniProtKB-SubCell"/>
</dbReference>
<dbReference type="PROSITE" id="PS00086">
    <property type="entry name" value="CYTOCHROME_P450"/>
    <property type="match status" value="2"/>
</dbReference>
<feature type="binding site" description="axial binding residue" evidence="13">
    <location>
        <position position="918"/>
    </location>
    <ligand>
        <name>heme</name>
        <dbReference type="ChEBI" id="CHEBI:30413"/>
    </ligand>
    <ligandPart>
        <name>Fe</name>
        <dbReference type="ChEBI" id="CHEBI:18248"/>
    </ligandPart>
</feature>
<dbReference type="EMBL" id="OW240920">
    <property type="protein sequence ID" value="CAH2314088.1"/>
    <property type="molecule type" value="Genomic_DNA"/>
</dbReference>
<dbReference type="GO" id="GO:0005506">
    <property type="term" value="F:iron ion binding"/>
    <property type="evidence" value="ECO:0007669"/>
    <property type="project" value="InterPro"/>
</dbReference>
<accession>A0AAD1WMD7</accession>
<dbReference type="PANTHER" id="PTHR24300:SF394">
    <property type="entry name" value="CYTOCHROME P450 2H2"/>
    <property type="match status" value="1"/>
</dbReference>
<evidence type="ECO:0000256" key="13">
    <source>
        <dbReference type="PIRSR" id="PIRSR602401-1"/>
    </source>
</evidence>
<dbReference type="FunFam" id="1.10.630.10:FF:000001">
    <property type="entry name" value="Cytochrome P450, family 2"/>
    <property type="match status" value="2"/>
</dbReference>
<dbReference type="InterPro" id="IPR036396">
    <property type="entry name" value="Cyt_P450_sf"/>
</dbReference>
<dbReference type="InterPro" id="IPR017972">
    <property type="entry name" value="Cyt_P450_CS"/>
</dbReference>
<dbReference type="SUPFAM" id="SSF48264">
    <property type="entry name" value="Cytochrome P450"/>
    <property type="match status" value="2"/>
</dbReference>
<dbReference type="AlphaFoldDB" id="A0AAD1WMD7"/>
<keyword evidence="14" id="KW-0812">Transmembrane</keyword>